<keyword evidence="2" id="KW-1048">Host nucleus</keyword>
<dbReference type="InterPro" id="IPR005608">
    <property type="entry name" value="Adeno_V"/>
</dbReference>
<keyword evidence="3" id="KW-1188">Viral release from host cell</keyword>
<evidence type="ECO:0000256" key="2">
    <source>
        <dbReference type="ARBA" id="ARBA00022562"/>
    </source>
</evidence>
<reference evidence="10" key="1">
    <citation type="submission" date="2017-04" db="EMBL/GenBank/DDBJ databases">
        <authorList>
            <person name="Hayer J."/>
            <person name="Malmberg M."/>
            <person name="Hayer J."/>
        </authorList>
    </citation>
    <scope>NUCLEOTIDE SEQUENCE [LARGE SCALE GENOMIC DNA]</scope>
</reference>
<accession>A0A1X7MN56</accession>
<keyword evidence="10" id="KW-1185">Reference proteome</keyword>
<evidence type="ECO:0000313" key="10">
    <source>
        <dbReference type="Proteomes" id="UP000272067"/>
    </source>
</evidence>
<protein>
    <submittedName>
        <fullName evidence="9">PV</fullName>
    </submittedName>
</protein>
<dbReference type="GeneID" id="41902948"/>
<dbReference type="Proteomes" id="UP000272067">
    <property type="component" value="Segment"/>
</dbReference>
<dbReference type="EMBL" id="LT841149">
    <property type="protein sequence ID" value="SMG83446.1"/>
    <property type="molecule type" value="Genomic_DNA"/>
</dbReference>
<dbReference type="KEGG" id="vg:41902948"/>
<feature type="region of interest" description="Disordered" evidence="8">
    <location>
        <begin position="135"/>
        <end position="159"/>
    </location>
</feature>
<keyword evidence="4" id="KW-0946">Virion</keyword>
<keyword evidence="7" id="KW-0238">DNA-binding</keyword>
<proteinExistence type="inferred from homology"/>
<evidence type="ECO:0000256" key="4">
    <source>
        <dbReference type="ARBA" id="ARBA00022844"/>
    </source>
</evidence>
<evidence type="ECO:0000256" key="3">
    <source>
        <dbReference type="ARBA" id="ARBA00022612"/>
    </source>
</evidence>
<evidence type="ECO:0000256" key="6">
    <source>
        <dbReference type="ARBA" id="ARBA00022950"/>
    </source>
</evidence>
<keyword evidence="5" id="KW-0426">Late protein</keyword>
<sequence>MTTRKIKEELLEYEAPEIYRRKIPKRESKVEIKVEKGLDTKAILKPKYRRKKKEEDSIQFINATAPRRPYQWKGRKVQRVLRPGTVVVFSPGQRTSHAMKRVADEMYADEDILEQMEKQEGEFAYGKKAKEVLLDTSNPTPSMRPITPQIPLPPPRGVKREGEMVSTVQLLENKKRRIDSVDPGQARVLPSYAVKRKMEVEFGQSKIQKVDIPEKNRPMKIEDITVRDTKKIAPGIGIQTIDVKVEVPKEEPMIIDQQKQKIIYPTVRLHPSQMGFSKYVRPKRRRKTQRKVKNPRISRASKRFMQTLPYVAYHPSIKTKRPTIVWR</sequence>
<dbReference type="Pfam" id="PF03910">
    <property type="entry name" value="Adeno_PV"/>
    <property type="match status" value="1"/>
</dbReference>
<evidence type="ECO:0000256" key="5">
    <source>
        <dbReference type="ARBA" id="ARBA00022921"/>
    </source>
</evidence>
<evidence type="ECO:0000313" key="9">
    <source>
        <dbReference type="EMBL" id="SMG83446.1"/>
    </source>
</evidence>
<dbReference type="RefSeq" id="YP_009704128.1">
    <property type="nucleotide sequence ID" value="NC_044960.1"/>
</dbReference>
<keyword evidence="6" id="KW-0118">Viral capsid assembly</keyword>
<organism evidence="9 10">
    <name type="scientific">Bottlenose dolphin adenovirus 1</name>
    <dbReference type="NCBI Taxonomy" id="1714377"/>
    <lineage>
        <taxon>Viruses</taxon>
        <taxon>Varidnaviria</taxon>
        <taxon>Bamfordvirae</taxon>
        <taxon>Preplasmiviricota</taxon>
        <taxon>Polisuviricotina</taxon>
        <taxon>Pharingeaviricetes</taxon>
        <taxon>Rowavirales</taxon>
        <taxon>Adenoviridae</taxon>
        <taxon>Mastadenovirus</taxon>
        <taxon>Mastadenovirus delphini</taxon>
        <taxon>Dolphin mastadenovirus B</taxon>
    </lineage>
</organism>
<evidence type="ECO:0000256" key="7">
    <source>
        <dbReference type="ARBA" id="ARBA00023125"/>
    </source>
</evidence>
<evidence type="ECO:0000256" key="1">
    <source>
        <dbReference type="ARBA" id="ARBA00008293"/>
    </source>
</evidence>
<name>A0A1X7MN56_9ADEN</name>
<dbReference type="GO" id="GO:0003677">
    <property type="term" value="F:DNA binding"/>
    <property type="evidence" value="ECO:0007669"/>
    <property type="project" value="UniProtKB-KW"/>
</dbReference>
<evidence type="ECO:0000256" key="8">
    <source>
        <dbReference type="SAM" id="MobiDB-lite"/>
    </source>
</evidence>
<dbReference type="GO" id="GO:0044423">
    <property type="term" value="C:virion component"/>
    <property type="evidence" value="ECO:0007669"/>
    <property type="project" value="UniProtKB-KW"/>
</dbReference>
<comment type="similarity">
    <text evidence="1">Belongs to the adenoviridae core-capsid bridging protein family.</text>
</comment>